<evidence type="ECO:0000313" key="2">
    <source>
        <dbReference type="EMBL" id="WNC11096.1"/>
    </source>
</evidence>
<dbReference type="EMBL" id="CP134081">
    <property type="protein sequence ID" value="WNC11096.1"/>
    <property type="molecule type" value="Genomic_DNA"/>
</dbReference>
<feature type="domain" description="Dermonecrotic toxin N-terminal" evidence="1">
    <location>
        <begin position="81"/>
        <end position="202"/>
    </location>
</feature>
<accession>A0AAJ6MUF5</accession>
<protein>
    <recommendedName>
        <fullName evidence="1">Dermonecrotic toxin N-terminal domain-containing protein</fullName>
    </recommendedName>
</protein>
<evidence type="ECO:0000259" key="1">
    <source>
        <dbReference type="Pfam" id="PF20178"/>
    </source>
</evidence>
<reference evidence="2" key="1">
    <citation type="submission" date="2023-09" db="EMBL/GenBank/DDBJ databases">
        <title>First report of Pseudomonas coleopterorum DJ13 causing leaf spot on Rhododendron pulchrum Sweet in China.</title>
        <authorList>
            <person name="Zhang Y."/>
        </authorList>
    </citation>
    <scope>NUCLEOTIDE SEQUENCE</scope>
    <source>
        <strain evidence="2">DJ13</strain>
    </source>
</reference>
<dbReference type="Proteomes" id="UP001258207">
    <property type="component" value="Chromosome"/>
</dbReference>
<sequence>MIDFIPALTLRPVPYQRYPMRHDRLLQEGTLLWQQSYATLHTLLDQLPLASDVLINLKAQQPALSNEALDEGLKQHWIEYWNGRAPRSPHSRRAQAEQAFTGHLQAAAQLAYYHGQLTLAQLEPLLTLLADHAQSDEPTVYVETLALQFEDGEKLKAAGMLVMTLDGDAPVAQLLYVPGETPALLAFANREALQNYLLQHSRRFWPALTRRTTARVALSFQSGQISSACKQWLSQSRQQYQSLVSSTALQPFTELPALEVAELDDSPEAYPGFGNLSPDVTQSQRWTQTRTEHDAMVRLLGDEHAQSTDGPAWRRLNALRKALTDAQDAASQAAAGLLDAQKLSDLYRLRYLPNAHYTALYQARIEGLRAELALQQALGHISQAQAQPLQARLAMPGQPIPDGDQVVAAAVSVSTSKVQGATTTTQTEELPGVAVFAQAQTLRPASEPGALLLYWPGVGGGLQLYQSLPELEQALLRQVSSSSEVSLNLSPVAGDIFDYGLQAQLYECEEAASKLIHSLPAATHLRERADALQRLVQQTYQHLQVPTHAARDRAYVQLTEQAYSQSLTQGLPAWLKRLPVNDRERLRGVISDYIRAMRLSYQQLQRDLPDAQQFAQGLVQQRLRRDFELTAEATVELDIPDAVIYRKEPVAGSGAPGTPQQTIAHASEKRTLWSLETLAQHNIDAPLLQRMRFMDVRVHSTEPSERARLIAGIDIAYLRKTVTDLNLAQAYEDRIRTAFMGSAGQHPFAQAYQRECLVEPVRLMLQMQGEYARHQGTISTAGLRLLTLAIDASDSATFKSGKHDVQLLAARLQVGGRDTNELPTTLSGVTFVHDRHGGLTLLYLPESPDHRSLREYANLEQARRGLFALCVEQKMVTYLAGRAITGDFANHQARIKEAALRNFDGLISVGGPWPSTTSLANHLVDAHMGRLIEAQRLLGRSNDALYLEQAALSRGNVFDYIKMACGVLPFIGTALAVYDLWTAANNAVSGLLKGDLAEALNQLEAVLAGLIDAVIDTVPGSASAPNARLTTRARQWSATARRLGAPEAPARMTTVARANPFAGYHYTGPLSLSNVQPGAQGLYRNIYRHAEGDFIVRDGVVYRVQLHDSPRTWRLYGTAQKTYRQPIALDAAGRWETHGTLYGTLINEGLAGGGGVLGYLGHRAADGLQPLWPAAIRDRLPRWLVDRQYRRHFELASGIDEHNRLLREQLARHEPLISGHAAQPVLRPLAEAACASDIAKAKALHAQLEEHAGFVTRDFLRRNRQFRSEVAYIIAGREINAANIAKHKAHELSDALNQSKQPGDLFDLPQHLMRQHRRKRVELLEQMDLMEQRLEQAQHWAEKVTDRADRATLRDVLDSIDPADMEIARASNLTQLVHKTAALDDLSAMFHLLDTAEQRNRFHHALESHYHLQSTKASLRERQNVLRSSRQIYADYRAQLNVWKRNRPERFELDHMERMNRSLDRLIEQVDRTMPRLSNIPRPPHHPNQPTRRVFETHDHDFFIGDEGRSIDGEQVFTLTGTGGRIETYRKSAGKWHLQTEPHTTSASSANLPVLRDLLAEGQHWLDATPGHERRVESYAVPGEPPANLEDLMVNQGKQLELRAQAIERQAPDHRLAKRLRERARELRAKGRAMRIRQSMDSQTPTEGYLDYLLEQRQVEITKLGHRRDIGVGPGQRDFLQEYEVSDISARPAKPLWYVHFHYRREGMAFEQFEKAHIKRLDQRLLGLSWQQGQGADAQRIWRGPLGKPLAVKHFAGL</sequence>
<proteinExistence type="predicted"/>
<name>A0AAJ6MUF5_9PSED</name>
<dbReference type="RefSeq" id="WP_310792647.1">
    <property type="nucleotide sequence ID" value="NZ_CP134081.1"/>
</dbReference>
<evidence type="ECO:0000313" key="3">
    <source>
        <dbReference type="Proteomes" id="UP001258207"/>
    </source>
</evidence>
<gene>
    <name evidence="2" type="ORF">RI108_06690</name>
</gene>
<feature type="domain" description="Dermonecrotic toxin N-terminal" evidence="1">
    <location>
        <begin position="606"/>
        <end position="871"/>
    </location>
</feature>
<dbReference type="Pfam" id="PF20178">
    <property type="entry name" value="ToxA_N"/>
    <property type="match status" value="2"/>
</dbReference>
<organism evidence="2 3">
    <name type="scientific">Pseudomonas coleopterorum</name>
    <dbReference type="NCBI Taxonomy" id="1605838"/>
    <lineage>
        <taxon>Bacteria</taxon>
        <taxon>Pseudomonadati</taxon>
        <taxon>Pseudomonadota</taxon>
        <taxon>Gammaproteobacteria</taxon>
        <taxon>Pseudomonadales</taxon>
        <taxon>Pseudomonadaceae</taxon>
        <taxon>Pseudomonas</taxon>
    </lineage>
</organism>
<dbReference type="InterPro" id="IPR046673">
    <property type="entry name" value="ToxA_N"/>
</dbReference>